<proteinExistence type="predicted"/>
<dbReference type="AlphaFoldDB" id="A0A2B4SG43"/>
<keyword evidence="3" id="KW-1185">Reference proteome</keyword>
<dbReference type="Gene3D" id="1.10.533.10">
    <property type="entry name" value="Death Domain, Fas"/>
    <property type="match status" value="1"/>
</dbReference>
<dbReference type="GO" id="GO:0007165">
    <property type="term" value="P:signal transduction"/>
    <property type="evidence" value="ECO:0007669"/>
    <property type="project" value="InterPro"/>
</dbReference>
<name>A0A2B4SG43_STYPI</name>
<evidence type="ECO:0000259" key="1">
    <source>
        <dbReference type="PROSITE" id="PS50017"/>
    </source>
</evidence>
<comment type="caution">
    <text evidence="2">The sequence shown here is derived from an EMBL/GenBank/DDBJ whole genome shotgun (WGS) entry which is preliminary data.</text>
</comment>
<feature type="domain" description="Death" evidence="1">
    <location>
        <begin position="246"/>
        <end position="329"/>
    </location>
</feature>
<dbReference type="Proteomes" id="UP000225706">
    <property type="component" value="Unassembled WGS sequence"/>
</dbReference>
<dbReference type="InterPro" id="IPR011029">
    <property type="entry name" value="DEATH-like_dom_sf"/>
</dbReference>
<protein>
    <recommendedName>
        <fullName evidence="1">Death domain-containing protein</fullName>
    </recommendedName>
</protein>
<dbReference type="CDD" id="cd01670">
    <property type="entry name" value="Death"/>
    <property type="match status" value="1"/>
</dbReference>
<dbReference type="PROSITE" id="PS50017">
    <property type="entry name" value="DEATH_DOMAIN"/>
    <property type="match status" value="1"/>
</dbReference>
<evidence type="ECO:0000313" key="2">
    <source>
        <dbReference type="EMBL" id="PFX28336.1"/>
    </source>
</evidence>
<accession>A0A2B4SG43</accession>
<reference evidence="3" key="1">
    <citation type="journal article" date="2017" name="bioRxiv">
        <title>Comparative analysis of the genomes of Stylophora pistillata and Acropora digitifera provides evidence for extensive differences between species of corals.</title>
        <authorList>
            <person name="Voolstra C.R."/>
            <person name="Li Y."/>
            <person name="Liew Y.J."/>
            <person name="Baumgarten S."/>
            <person name="Zoccola D."/>
            <person name="Flot J.-F."/>
            <person name="Tambutte S."/>
            <person name="Allemand D."/>
            <person name="Aranda M."/>
        </authorList>
    </citation>
    <scope>NUCLEOTIDE SEQUENCE [LARGE SCALE GENOMIC DNA]</scope>
</reference>
<organism evidence="2 3">
    <name type="scientific">Stylophora pistillata</name>
    <name type="common">Smooth cauliflower coral</name>
    <dbReference type="NCBI Taxonomy" id="50429"/>
    <lineage>
        <taxon>Eukaryota</taxon>
        <taxon>Metazoa</taxon>
        <taxon>Cnidaria</taxon>
        <taxon>Anthozoa</taxon>
        <taxon>Hexacorallia</taxon>
        <taxon>Scleractinia</taxon>
        <taxon>Astrocoeniina</taxon>
        <taxon>Pocilloporidae</taxon>
        <taxon>Stylophora</taxon>
    </lineage>
</organism>
<evidence type="ECO:0000313" key="3">
    <source>
        <dbReference type="Proteomes" id="UP000225706"/>
    </source>
</evidence>
<dbReference type="InterPro" id="IPR000488">
    <property type="entry name" value="Death_dom"/>
</dbReference>
<dbReference type="OrthoDB" id="9417953at2759"/>
<sequence length="336" mass="38421">MPTGRVRVFSRGGEDKLWEWMNILNELYEPPRLNNGIVNFRLNGIKKSQINQNIQYWAKVNFSEERVSGKERFVDDSFRPREVGFLAFLCNQRHLEIKKLILCCFPLHMKSELKRDISSKYEVFRQGEGNSCKPLSAGDLVYFSVSDGLTPVDTDQDPDNTPLRFLGEENFQIEILVYCQMTEVTPDVMFYKLKNAPGEKESLSTLSLIQTQVLKDQFQDCESSTPPRKPEVDLAVKKKLRDKVFTLKRSVSIMEDAGTCWLKLGTELLIPEGELLNIGPDYSRAGERGHAVLQSWRDKNGNDATVGCLLDAFENIGQKKIADLLFGEKIFFMLCQ</sequence>
<dbReference type="Pfam" id="PF00531">
    <property type="entry name" value="Death"/>
    <property type="match status" value="1"/>
</dbReference>
<dbReference type="SUPFAM" id="SSF47986">
    <property type="entry name" value="DEATH domain"/>
    <property type="match status" value="1"/>
</dbReference>
<dbReference type="EMBL" id="LSMT01000085">
    <property type="protein sequence ID" value="PFX28336.1"/>
    <property type="molecule type" value="Genomic_DNA"/>
</dbReference>
<gene>
    <name evidence="2" type="ORF">AWC38_SpisGene6923</name>
</gene>